<sequence>MRRGSKLREDDCSPNLIGKVLKMKRVFVNLLLFFALLGLTPVYAQTTNKINAIAFADDEHGLMVGANGLIRRTEDGGKSWTDLAGPIQADWTGVALNGPFGLIIGRSADGRARILLSDDGGRTWREVEAGASADGRLYAVAFAGRERAFIVGETSDGRGLVIRSDDGGKNWQRKQTSAAHTLRGVWFVDRDNGWVVGDGGQLLHTRDGGETWQLEGARDDTTNHIAAFALDAERAWVVGANGDVHRTADGGASWERRRADGAKDLIAVRFLDANRGYALADDGALWRTSDGGGRWEKANVVWPVAAVAISGGHLVIANAQGQTSAFEASGPAAATATPAKTIHEVLRENPPPLSTRLIGLLGIITLLAILFLLSNDRRAIRPRVIFWGFSLQIVFALLILRTRIGFALFDRIGKGVSKLLAFSDEGARFVFGRLADPSYIEALSRNMPDAAAFVNRYGIVFAFKILPTIIFVASLFAILYYLGIMQRVVYAMAVVMARTMRTSGAESLSTAANVFMGQTEAPLVVAPYVKSMTMSELMTVMTSGMAHISGGVMAAYIGLGIDPVFLLTASVMTAPASMMVAKIMYPEKEKPETLGVVRMNMERTDVNVIDAAARGASDGMRLAINVAAMLIAFIALIALINALLGWIGSVTGINNALGRPFNLEFILGAIFAPLTFLMGVPWRDAMAVGDLLGTKLVLNEFVAYLKLSPLGGNVQGMLQPRSILIATYALCGFANFSSIGIQIGGIGSLAPNRRSDLARLGFRALIGGFIATCLTATLAGILI</sequence>
<name>A0A0B6WYY8_9BACT</name>
<dbReference type="STRING" id="454194.PYK22_01507"/>
<evidence type="ECO:0000259" key="10">
    <source>
        <dbReference type="Pfam" id="PF07670"/>
    </source>
</evidence>
<dbReference type="GO" id="GO:0005337">
    <property type="term" value="F:nucleoside transmembrane transporter activity"/>
    <property type="evidence" value="ECO:0007669"/>
    <property type="project" value="InterPro"/>
</dbReference>
<organism evidence="12 13">
    <name type="scientific">Pyrinomonas methylaliphatogenes</name>
    <dbReference type="NCBI Taxonomy" id="454194"/>
    <lineage>
        <taxon>Bacteria</taxon>
        <taxon>Pseudomonadati</taxon>
        <taxon>Acidobacteriota</taxon>
        <taxon>Blastocatellia</taxon>
        <taxon>Blastocatellales</taxon>
        <taxon>Pyrinomonadaceae</taxon>
        <taxon>Pyrinomonas</taxon>
    </lineage>
</organism>
<dbReference type="InterPro" id="IPR028203">
    <property type="entry name" value="PSII_CF48-like_dom"/>
</dbReference>
<evidence type="ECO:0000259" key="9">
    <source>
        <dbReference type="Pfam" id="PF07662"/>
    </source>
</evidence>
<feature type="domain" description="Concentrative nucleoside transporter N-terminal" evidence="8">
    <location>
        <begin position="361"/>
        <end position="434"/>
    </location>
</feature>
<dbReference type="GO" id="GO:0005886">
    <property type="term" value="C:plasma membrane"/>
    <property type="evidence" value="ECO:0007669"/>
    <property type="project" value="UniProtKB-SubCell"/>
</dbReference>
<reference evidence="12 13" key="2">
    <citation type="submission" date="2015-01" db="EMBL/GenBank/DDBJ databases">
        <title>Complete genome sequence of Pyrinomonas methylaliphatogenes type strain K22T.</title>
        <authorList>
            <person name="Lee K.C.Y."/>
            <person name="Power J.F."/>
            <person name="Dunfield P.F."/>
            <person name="Morgan X.C."/>
            <person name="Huttenhower C."/>
            <person name="Stott M.B."/>
        </authorList>
    </citation>
    <scope>NUCLEOTIDE SEQUENCE [LARGE SCALE GENOMIC DNA]</scope>
    <source>
        <strain evidence="12 13">K22</strain>
    </source>
</reference>
<keyword evidence="3" id="KW-1003">Cell membrane</keyword>
<feature type="transmembrane region" description="Helical" evidence="7">
    <location>
        <begin position="661"/>
        <end position="680"/>
    </location>
</feature>
<evidence type="ECO:0000313" key="12">
    <source>
        <dbReference type="EMBL" id="CDM65504.1"/>
    </source>
</evidence>
<dbReference type="EMBL" id="CBXV010000005">
    <property type="protein sequence ID" value="CDM65504.1"/>
    <property type="molecule type" value="Genomic_DNA"/>
</dbReference>
<dbReference type="InterPro" id="IPR011657">
    <property type="entry name" value="CNT_C_dom"/>
</dbReference>
<dbReference type="NCBIfam" id="TIGR00804">
    <property type="entry name" value="nupC"/>
    <property type="match status" value="1"/>
</dbReference>
<dbReference type="InterPro" id="IPR011642">
    <property type="entry name" value="Gate_dom"/>
</dbReference>
<dbReference type="PANTHER" id="PTHR10590">
    <property type="entry name" value="SODIUM/NUCLEOSIDE COTRANSPORTER"/>
    <property type="match status" value="1"/>
</dbReference>
<keyword evidence="13" id="KW-1185">Reference proteome</keyword>
<dbReference type="CDD" id="cd15482">
    <property type="entry name" value="Sialidase_non-viral"/>
    <property type="match status" value="1"/>
</dbReference>
<dbReference type="Proteomes" id="UP000031518">
    <property type="component" value="Unassembled WGS sequence"/>
</dbReference>
<dbReference type="AlphaFoldDB" id="A0A0B6WYY8"/>
<feature type="transmembrane region" description="Helical" evidence="7">
    <location>
        <begin position="762"/>
        <end position="782"/>
    </location>
</feature>
<evidence type="ECO:0000259" key="11">
    <source>
        <dbReference type="Pfam" id="PF14870"/>
    </source>
</evidence>
<feature type="domain" description="Photosynthesis system II assembly factor Ycf48/Hcf136-like" evidence="11">
    <location>
        <begin position="169"/>
        <end position="301"/>
    </location>
</feature>
<dbReference type="InterPro" id="IPR002668">
    <property type="entry name" value="CNT_N_dom"/>
</dbReference>
<dbReference type="Pfam" id="PF14870">
    <property type="entry name" value="PSII_BNR"/>
    <property type="match status" value="1"/>
</dbReference>
<protein>
    <recommendedName>
        <fullName evidence="7">Nucleoside permease</fullName>
    </recommendedName>
</protein>
<feature type="transmembrane region" description="Helical" evidence="7">
    <location>
        <begin position="385"/>
        <end position="409"/>
    </location>
</feature>
<comment type="caution">
    <text evidence="7">Lacks conserved residue(s) required for the propagation of feature annotation.</text>
</comment>
<gene>
    <name evidence="12" type="ORF">PYK22_01507</name>
</gene>
<reference evidence="12 13" key="1">
    <citation type="submission" date="2013-12" db="EMBL/GenBank/DDBJ databases">
        <authorList>
            <person name="Stott M."/>
        </authorList>
    </citation>
    <scope>NUCLEOTIDE SEQUENCE [LARGE SCALE GENOMIC DNA]</scope>
    <source>
        <strain evidence="12 13">K22</strain>
    </source>
</reference>
<evidence type="ECO:0000256" key="5">
    <source>
        <dbReference type="ARBA" id="ARBA00022989"/>
    </source>
</evidence>
<feature type="domain" description="Concentrative nucleoside transporter C-terminal" evidence="9">
    <location>
        <begin position="566"/>
        <end position="780"/>
    </location>
</feature>
<dbReference type="InterPro" id="IPR015943">
    <property type="entry name" value="WD40/YVTN_repeat-like_dom_sf"/>
</dbReference>
<evidence type="ECO:0000259" key="8">
    <source>
        <dbReference type="Pfam" id="PF01773"/>
    </source>
</evidence>
<dbReference type="InterPro" id="IPR018270">
    <property type="entry name" value="C_nuclsd_transpt_met_bac"/>
</dbReference>
<keyword evidence="4 7" id="KW-0812">Transmembrane</keyword>
<feature type="transmembrane region" description="Helical" evidence="7">
    <location>
        <begin position="725"/>
        <end position="750"/>
    </location>
</feature>
<comment type="subcellular location">
    <subcellularLocation>
        <location evidence="1">Cell membrane</location>
        <topology evidence="1">Multi-pass membrane protein</topology>
    </subcellularLocation>
</comment>
<dbReference type="PANTHER" id="PTHR10590:SF4">
    <property type="entry name" value="SOLUTE CARRIER FAMILY 28 MEMBER 3"/>
    <property type="match status" value="1"/>
</dbReference>
<dbReference type="GO" id="GO:0015293">
    <property type="term" value="F:symporter activity"/>
    <property type="evidence" value="ECO:0007669"/>
    <property type="project" value="TreeGrafter"/>
</dbReference>
<keyword evidence="7" id="KW-0813">Transport</keyword>
<keyword evidence="5 7" id="KW-1133">Transmembrane helix</keyword>
<proteinExistence type="inferred from homology"/>
<feature type="transmembrane region" description="Helical" evidence="7">
    <location>
        <begin position="457"/>
        <end position="482"/>
    </location>
</feature>
<dbReference type="Pfam" id="PF01773">
    <property type="entry name" value="Nucleos_tra2_N"/>
    <property type="match status" value="1"/>
</dbReference>
<evidence type="ECO:0000256" key="6">
    <source>
        <dbReference type="ARBA" id="ARBA00023136"/>
    </source>
</evidence>
<evidence type="ECO:0000256" key="2">
    <source>
        <dbReference type="ARBA" id="ARBA00009033"/>
    </source>
</evidence>
<dbReference type="InterPro" id="IPR008276">
    <property type="entry name" value="C_nuclsd_transpt"/>
</dbReference>
<comment type="similarity">
    <text evidence="2 7">Belongs to the concentrative nucleoside transporter (CNT) (TC 2.A.41) family.</text>
</comment>
<evidence type="ECO:0000256" key="3">
    <source>
        <dbReference type="ARBA" id="ARBA00022475"/>
    </source>
</evidence>
<accession>A0A0B6WYY8</accession>
<feature type="transmembrane region" description="Helical" evidence="7">
    <location>
        <begin position="353"/>
        <end position="373"/>
    </location>
</feature>
<dbReference type="Pfam" id="PF07670">
    <property type="entry name" value="Gate"/>
    <property type="match status" value="1"/>
</dbReference>
<evidence type="ECO:0000256" key="7">
    <source>
        <dbReference type="RuleBase" id="RU362018"/>
    </source>
</evidence>
<feature type="transmembrane region" description="Helical" evidence="7">
    <location>
        <begin position="622"/>
        <end position="649"/>
    </location>
</feature>
<evidence type="ECO:0000256" key="4">
    <source>
        <dbReference type="ARBA" id="ARBA00022692"/>
    </source>
</evidence>
<dbReference type="Gene3D" id="2.130.10.10">
    <property type="entry name" value="YVTN repeat-like/Quinoprotein amine dehydrogenase"/>
    <property type="match status" value="2"/>
</dbReference>
<dbReference type="Pfam" id="PF07662">
    <property type="entry name" value="Nucleos_tra2_C"/>
    <property type="match status" value="1"/>
</dbReference>
<evidence type="ECO:0000256" key="1">
    <source>
        <dbReference type="ARBA" id="ARBA00004651"/>
    </source>
</evidence>
<keyword evidence="6 7" id="KW-0472">Membrane</keyword>
<dbReference type="SUPFAM" id="SSF110296">
    <property type="entry name" value="Oligoxyloglucan reducing end-specific cellobiohydrolase"/>
    <property type="match status" value="1"/>
</dbReference>
<feature type="domain" description="Nucleoside transporter/FeoB GTPase Gate" evidence="10">
    <location>
        <begin position="462"/>
        <end position="559"/>
    </location>
</feature>
<evidence type="ECO:0000313" key="13">
    <source>
        <dbReference type="Proteomes" id="UP000031518"/>
    </source>
</evidence>